<feature type="transmembrane region" description="Helical" evidence="1">
    <location>
        <begin position="20"/>
        <end position="43"/>
    </location>
</feature>
<evidence type="ECO:0000313" key="3">
    <source>
        <dbReference type="Proteomes" id="UP000601597"/>
    </source>
</evidence>
<dbReference type="EMBL" id="BMXV01000006">
    <property type="protein sequence ID" value="GGY79581.1"/>
    <property type="molecule type" value="Genomic_DNA"/>
</dbReference>
<protein>
    <submittedName>
        <fullName evidence="2">Type IV pilin</fullName>
    </submittedName>
</protein>
<name>A0ABQ3B5U2_9GAMM</name>
<organism evidence="2 3">
    <name type="scientific">Marinobacter zhanjiangensis</name>
    <dbReference type="NCBI Taxonomy" id="578215"/>
    <lineage>
        <taxon>Bacteria</taxon>
        <taxon>Pseudomonadati</taxon>
        <taxon>Pseudomonadota</taxon>
        <taxon>Gammaproteobacteria</taxon>
        <taxon>Pseudomonadales</taxon>
        <taxon>Marinobacteraceae</taxon>
        <taxon>Marinobacter</taxon>
    </lineage>
</organism>
<dbReference type="InterPro" id="IPR045584">
    <property type="entry name" value="Pilin-like"/>
</dbReference>
<reference evidence="3" key="1">
    <citation type="journal article" date="2019" name="Int. J. Syst. Evol. Microbiol.">
        <title>The Global Catalogue of Microorganisms (GCM) 10K type strain sequencing project: providing services to taxonomists for standard genome sequencing and annotation.</title>
        <authorList>
            <consortium name="The Broad Institute Genomics Platform"/>
            <consortium name="The Broad Institute Genome Sequencing Center for Infectious Disease"/>
            <person name="Wu L."/>
            <person name="Ma J."/>
        </authorList>
    </citation>
    <scope>NUCLEOTIDE SEQUENCE [LARGE SCALE GENOMIC DNA]</scope>
    <source>
        <strain evidence="3">KCTC 22280</strain>
    </source>
</reference>
<accession>A0ABQ3B5U2</accession>
<dbReference type="NCBIfam" id="TIGR02532">
    <property type="entry name" value="IV_pilin_GFxxxE"/>
    <property type="match status" value="1"/>
</dbReference>
<proteinExistence type="predicted"/>
<dbReference type="Pfam" id="PF07963">
    <property type="entry name" value="N_methyl"/>
    <property type="match status" value="1"/>
</dbReference>
<gene>
    <name evidence="2" type="ORF">GCM10007071_28850</name>
</gene>
<dbReference type="Pfam" id="PF16732">
    <property type="entry name" value="ComP_DUS"/>
    <property type="match status" value="1"/>
</dbReference>
<comment type="caution">
    <text evidence="2">The sequence shown here is derived from an EMBL/GenBank/DDBJ whole genome shotgun (WGS) entry which is preliminary data.</text>
</comment>
<dbReference type="InterPro" id="IPR012902">
    <property type="entry name" value="N_methyl_site"/>
</dbReference>
<keyword evidence="3" id="KW-1185">Reference proteome</keyword>
<evidence type="ECO:0000313" key="2">
    <source>
        <dbReference type="EMBL" id="GGY79581.1"/>
    </source>
</evidence>
<keyword evidence="1" id="KW-1133">Transmembrane helix</keyword>
<dbReference type="PANTHER" id="PTHR30093:SF47">
    <property type="entry name" value="TYPE IV PILUS NON-CORE MINOR PILIN PILE"/>
    <property type="match status" value="1"/>
</dbReference>
<dbReference type="PANTHER" id="PTHR30093">
    <property type="entry name" value="GENERAL SECRETION PATHWAY PROTEIN G"/>
    <property type="match status" value="1"/>
</dbReference>
<dbReference type="SUPFAM" id="SSF54523">
    <property type="entry name" value="Pili subunits"/>
    <property type="match status" value="1"/>
</dbReference>
<keyword evidence="1" id="KW-0472">Membrane</keyword>
<dbReference type="Proteomes" id="UP000601597">
    <property type="component" value="Unassembled WGS sequence"/>
</dbReference>
<sequence>MQSVMDVDMRKPQAKAGNGFTLIELMIVVAIVGILAAIAYPSYQSHVERTRRNLAQADLLELAQWMERRYSTTFDYRDGGGDPALPFTTSPRNAAEPTAYNISFNGAVGRSDFELQAQPTALQNGDRCGTLTLNEQGTRGAAEADCW</sequence>
<dbReference type="InterPro" id="IPR031982">
    <property type="entry name" value="PilE-like"/>
</dbReference>
<evidence type="ECO:0000256" key="1">
    <source>
        <dbReference type="SAM" id="Phobius"/>
    </source>
</evidence>
<keyword evidence="1" id="KW-0812">Transmembrane</keyword>
<dbReference type="Gene3D" id="3.30.700.10">
    <property type="entry name" value="Glycoprotein, Type 4 Pilin"/>
    <property type="match status" value="1"/>
</dbReference>